<gene>
    <name evidence="2" type="ORF">GCM10023169_30550</name>
</gene>
<feature type="transmembrane region" description="Helical" evidence="1">
    <location>
        <begin position="886"/>
        <end position="907"/>
    </location>
</feature>
<dbReference type="Pfam" id="PF13540">
    <property type="entry name" value="RCC1_2"/>
    <property type="match status" value="4"/>
</dbReference>
<dbReference type="RefSeq" id="WP_345217131.1">
    <property type="nucleotide sequence ID" value="NZ_BAABGN010000012.1"/>
</dbReference>
<dbReference type="PROSITE" id="PS00626">
    <property type="entry name" value="RCC1_2"/>
    <property type="match status" value="4"/>
</dbReference>
<organism evidence="2 3">
    <name type="scientific">Georgenia halophila</name>
    <dbReference type="NCBI Taxonomy" id="620889"/>
    <lineage>
        <taxon>Bacteria</taxon>
        <taxon>Bacillati</taxon>
        <taxon>Actinomycetota</taxon>
        <taxon>Actinomycetes</taxon>
        <taxon>Micrococcales</taxon>
        <taxon>Bogoriellaceae</taxon>
        <taxon>Georgenia</taxon>
    </lineage>
</organism>
<dbReference type="InterPro" id="IPR013783">
    <property type="entry name" value="Ig-like_fold"/>
</dbReference>
<dbReference type="Gene3D" id="2.60.40.10">
    <property type="entry name" value="Immunoglobulins"/>
    <property type="match status" value="2"/>
</dbReference>
<sequence length="916" mass="92998">MLWIRKLVVVAVLAGVLTGLGGGPRASADEPVVPGGSAIAFGDDWFGETEAPDLPAGVTYTDVAAGRAHTVLLRSDGNVEAFGNDGDGRTEVPGLEPGVAYTDVAAGGFHTVLLRSDGEAVAFGAGHGRTTVPDLEPGVVYTDVAAGLRHTVLLRSDGTVKAFGNDYGGGQTEVPDLPAGVTYTGVAAGVQHTVLLRSDGTVKAFGNDYGGGQTEVPDLDPGVVYTDVAAGYRHTVLLRSDGKAVAFGEDAGDGRTEVPELPEGMVYTDVAAGDAHTVLLRSDGKAVAFGEDAGDGRTEVPELPEGMVYTDVAAGWLHTVLLRSAVETEVSLQAPDSITATDGEVEVSADVGAVGEAQPGVAFTGTVRFSVAGKDPIDIAVDNDGVATTTIDGFPTTAGTTIEVSATYLGSTDGAYLAAPDPARHDIKITPAPLDSIALSPSVEQVVAGESVTYTVTGTDRFGNDIGDLTDQATIEAPETAGVDGDTVTFTTAGTHTVTAALDTDPEITTTATVDVTPAPAATIELSPSTEQVVAGESVTYTVTGADRFGNDLGDLTDTTTINTPDTDAGAEVDGDTVTFTTAGTHTVTATVDTDPEVTTTATVDVTPAPVATIELSPSTEQVVAGESVTYTVTGTDRFGNDLGDLTDTTTINTDAGAEVDGDTVTFTTTGSHTVTAALDTDPEVTTTATVDVTPAPVATIELSPSAEQVVAGESVTYTVTGTDRFGNDLGDLTDTTTLDIPDAGAEVDGDTVTFTTTGSHTVTAALDTDPAVTTTATVDVTAAPLAAIELRAPEGLNVDQGGSLTFTVDGTDAYGNPVEIGDEAVELASNHPDDSIDGLTVTFPEASPHRITATVDTPTDTLTDTVTVEVTPTVTELPETGADTLTTLTAAALALLLGTALTLTAARHTARKHRP</sequence>
<name>A0ABP8LIB7_9MICO</name>
<evidence type="ECO:0000313" key="3">
    <source>
        <dbReference type="Proteomes" id="UP001500622"/>
    </source>
</evidence>
<comment type="caution">
    <text evidence="2">The sequence shown here is derived from an EMBL/GenBank/DDBJ whole genome shotgun (WGS) entry which is preliminary data.</text>
</comment>
<keyword evidence="1" id="KW-1133">Transmembrane helix</keyword>
<dbReference type="InterPro" id="IPR009091">
    <property type="entry name" value="RCC1/BLIP-II"/>
</dbReference>
<dbReference type="InterPro" id="IPR000408">
    <property type="entry name" value="Reg_chr_condens"/>
</dbReference>
<protein>
    <submittedName>
        <fullName evidence="2">Uncharacterized protein</fullName>
    </submittedName>
</protein>
<keyword evidence="3" id="KW-1185">Reference proteome</keyword>
<dbReference type="Proteomes" id="UP001500622">
    <property type="component" value="Unassembled WGS sequence"/>
</dbReference>
<dbReference type="InterPro" id="IPR051553">
    <property type="entry name" value="Ran_GTPase-activating"/>
</dbReference>
<dbReference type="EMBL" id="BAABGN010000012">
    <property type="protein sequence ID" value="GAA4428888.1"/>
    <property type="molecule type" value="Genomic_DNA"/>
</dbReference>
<dbReference type="PANTHER" id="PTHR45982">
    <property type="entry name" value="REGULATOR OF CHROMOSOME CONDENSATION"/>
    <property type="match status" value="1"/>
</dbReference>
<accession>A0ABP8LIB7</accession>
<keyword evidence="1" id="KW-0472">Membrane</keyword>
<evidence type="ECO:0000256" key="1">
    <source>
        <dbReference type="SAM" id="Phobius"/>
    </source>
</evidence>
<evidence type="ECO:0000313" key="2">
    <source>
        <dbReference type="EMBL" id="GAA4428888.1"/>
    </source>
</evidence>
<dbReference type="PANTHER" id="PTHR45982:SF1">
    <property type="entry name" value="REGULATOR OF CHROMOSOME CONDENSATION"/>
    <property type="match status" value="1"/>
</dbReference>
<dbReference type="Gene3D" id="2.130.10.30">
    <property type="entry name" value="Regulator of chromosome condensation 1/beta-lactamase-inhibitor protein II"/>
    <property type="match status" value="2"/>
</dbReference>
<proteinExistence type="predicted"/>
<reference evidence="3" key="1">
    <citation type="journal article" date="2019" name="Int. J. Syst. Evol. Microbiol.">
        <title>The Global Catalogue of Microorganisms (GCM) 10K type strain sequencing project: providing services to taxonomists for standard genome sequencing and annotation.</title>
        <authorList>
            <consortium name="The Broad Institute Genomics Platform"/>
            <consortium name="The Broad Institute Genome Sequencing Center for Infectious Disease"/>
            <person name="Wu L."/>
            <person name="Ma J."/>
        </authorList>
    </citation>
    <scope>NUCLEOTIDE SEQUENCE [LARGE SCALE GENOMIC DNA]</scope>
    <source>
        <strain evidence="3">JCM 17810</strain>
    </source>
</reference>
<dbReference type="SUPFAM" id="SSF50985">
    <property type="entry name" value="RCC1/BLIP-II"/>
    <property type="match status" value="2"/>
</dbReference>
<keyword evidence="1" id="KW-0812">Transmembrane</keyword>